<comment type="caution">
    <text evidence="1">The sequence shown here is derived from an EMBL/GenBank/DDBJ whole genome shotgun (WGS) entry which is preliminary data.</text>
</comment>
<gene>
    <name evidence="1" type="ORF">C7419_103270</name>
</gene>
<dbReference type="Pfam" id="PF11387">
    <property type="entry name" value="DUF2795"/>
    <property type="match status" value="1"/>
</dbReference>
<dbReference type="RefSeq" id="WP_109584030.1">
    <property type="nucleotide sequence ID" value="NZ_CAJPUX010000005.1"/>
</dbReference>
<dbReference type="InterPro" id="IPR021527">
    <property type="entry name" value="DUF2795"/>
</dbReference>
<evidence type="ECO:0000313" key="2">
    <source>
        <dbReference type="Proteomes" id="UP000245754"/>
    </source>
</evidence>
<dbReference type="EMBL" id="QGGT01000003">
    <property type="protein sequence ID" value="PWK33951.1"/>
    <property type="molecule type" value="Genomic_DNA"/>
</dbReference>
<name>A0A316EN93_9BURK</name>
<reference evidence="1 2" key="1">
    <citation type="submission" date="2018-05" db="EMBL/GenBank/DDBJ databases">
        <title>Genomic Encyclopedia of Type Strains, Phase IV (KMG-V): Genome sequencing to study the core and pangenomes of soil and plant-associated prokaryotes.</title>
        <authorList>
            <person name="Whitman W."/>
        </authorList>
    </citation>
    <scope>NUCLEOTIDE SEQUENCE [LARGE SCALE GENOMIC DNA]</scope>
    <source>
        <strain evidence="1 2">SLV-132</strain>
    </source>
</reference>
<proteinExistence type="predicted"/>
<accession>A0A316EN93</accession>
<dbReference type="Proteomes" id="UP000245754">
    <property type="component" value="Unassembled WGS sequence"/>
</dbReference>
<dbReference type="GeneID" id="98342829"/>
<dbReference type="AlphaFoldDB" id="A0A316EN93"/>
<dbReference type="OrthoDB" id="6161020at2"/>
<keyword evidence="2" id="KW-1185">Reference proteome</keyword>
<evidence type="ECO:0000313" key="1">
    <source>
        <dbReference type="EMBL" id="PWK33951.1"/>
    </source>
</evidence>
<protein>
    <submittedName>
        <fullName evidence="1">Uncharacterized protein DUF2795</fullName>
    </submittedName>
</protein>
<sequence length="76" mass="8228">MADKQQQDGGSGKEGKLNPIELQKALKGMDYPANRDALVSLAQKNGAKDDIIEALGRIPDRDYEDPAQVSEAVAHH</sequence>
<organism evidence="1 2">
    <name type="scientific">Cupriavidus plantarum</name>
    <dbReference type="NCBI Taxonomy" id="942865"/>
    <lineage>
        <taxon>Bacteria</taxon>
        <taxon>Pseudomonadati</taxon>
        <taxon>Pseudomonadota</taxon>
        <taxon>Betaproteobacteria</taxon>
        <taxon>Burkholderiales</taxon>
        <taxon>Burkholderiaceae</taxon>
        <taxon>Cupriavidus</taxon>
    </lineage>
</organism>